<keyword evidence="12 20" id="KW-0521">NADP</keyword>
<keyword evidence="13 20" id="KW-0133">Cell shape</keyword>
<evidence type="ECO:0000256" key="9">
    <source>
        <dbReference type="ARBA" id="ARBA00022618"/>
    </source>
</evidence>
<keyword evidence="23" id="KW-1185">Reference proteome</keyword>
<proteinExistence type="inferred from homology"/>
<evidence type="ECO:0000256" key="15">
    <source>
        <dbReference type="ARBA" id="ARBA00023002"/>
    </source>
</evidence>
<dbReference type="SUPFAM" id="SSF56176">
    <property type="entry name" value="FAD-binding/transporter-associated domain-like"/>
    <property type="match status" value="1"/>
</dbReference>
<evidence type="ECO:0000256" key="3">
    <source>
        <dbReference type="ARBA" id="ARBA00004496"/>
    </source>
</evidence>
<dbReference type="NCBIfam" id="NF010478">
    <property type="entry name" value="PRK13903.1"/>
    <property type="match status" value="1"/>
</dbReference>
<evidence type="ECO:0000256" key="16">
    <source>
        <dbReference type="ARBA" id="ARBA00023306"/>
    </source>
</evidence>
<evidence type="ECO:0000256" key="14">
    <source>
        <dbReference type="ARBA" id="ARBA00022984"/>
    </source>
</evidence>
<dbReference type="InterPro" id="IPR036318">
    <property type="entry name" value="FAD-bd_PCMH-like_sf"/>
</dbReference>
<dbReference type="GO" id="GO:0008360">
    <property type="term" value="P:regulation of cell shape"/>
    <property type="evidence" value="ECO:0007669"/>
    <property type="project" value="UniProtKB-KW"/>
</dbReference>
<keyword evidence="14 20" id="KW-0573">Peptidoglycan synthesis</keyword>
<comment type="pathway">
    <text evidence="4 20">Cell wall biogenesis; peptidoglycan biosynthesis.</text>
</comment>
<feature type="active site" evidence="20">
    <location>
        <position position="340"/>
    </location>
</feature>
<dbReference type="InterPro" id="IPR006094">
    <property type="entry name" value="Oxid_FAD_bind_N"/>
</dbReference>
<keyword evidence="15 20" id="KW-0560">Oxidoreductase</keyword>
<comment type="catalytic activity">
    <reaction evidence="19 20">
        <text>UDP-N-acetyl-alpha-D-muramate + NADP(+) = UDP-N-acetyl-3-O-(1-carboxyvinyl)-alpha-D-glucosamine + NADPH + H(+)</text>
        <dbReference type="Rhea" id="RHEA:12248"/>
        <dbReference type="ChEBI" id="CHEBI:15378"/>
        <dbReference type="ChEBI" id="CHEBI:57783"/>
        <dbReference type="ChEBI" id="CHEBI:58349"/>
        <dbReference type="ChEBI" id="CHEBI:68483"/>
        <dbReference type="ChEBI" id="CHEBI:70757"/>
        <dbReference type="EC" id="1.3.1.98"/>
    </reaction>
</comment>
<name>A0A3N1P0R0_9GAMM</name>
<dbReference type="Proteomes" id="UP000273643">
    <property type="component" value="Unassembled WGS sequence"/>
</dbReference>
<dbReference type="PANTHER" id="PTHR21071:SF4">
    <property type="entry name" value="UDP-N-ACETYLENOLPYRUVOYLGLUCOSAMINE REDUCTASE"/>
    <property type="match status" value="1"/>
</dbReference>
<dbReference type="Pfam" id="PF01565">
    <property type="entry name" value="FAD_binding_4"/>
    <property type="match status" value="1"/>
</dbReference>
<evidence type="ECO:0000256" key="11">
    <source>
        <dbReference type="ARBA" id="ARBA00022827"/>
    </source>
</evidence>
<evidence type="ECO:0000256" key="17">
    <source>
        <dbReference type="ARBA" id="ARBA00023316"/>
    </source>
</evidence>
<keyword evidence="9 20" id="KW-0132">Cell division</keyword>
<organism evidence="22 23">
    <name type="scientific">Marinimicrobium koreense</name>
    <dbReference type="NCBI Taxonomy" id="306545"/>
    <lineage>
        <taxon>Bacteria</taxon>
        <taxon>Pseudomonadati</taxon>
        <taxon>Pseudomonadota</taxon>
        <taxon>Gammaproteobacteria</taxon>
        <taxon>Cellvibrionales</taxon>
        <taxon>Cellvibrionaceae</taxon>
        <taxon>Marinimicrobium</taxon>
    </lineage>
</organism>
<feature type="domain" description="FAD-binding PCMH-type" evidence="21">
    <location>
        <begin position="23"/>
        <end position="194"/>
    </location>
</feature>
<evidence type="ECO:0000256" key="19">
    <source>
        <dbReference type="ARBA" id="ARBA00048914"/>
    </source>
</evidence>
<dbReference type="GO" id="GO:0051301">
    <property type="term" value="P:cell division"/>
    <property type="evidence" value="ECO:0007669"/>
    <property type="project" value="UniProtKB-KW"/>
</dbReference>
<comment type="cofactor">
    <cofactor evidence="1 20">
        <name>FAD</name>
        <dbReference type="ChEBI" id="CHEBI:57692"/>
    </cofactor>
</comment>
<dbReference type="Gene3D" id="3.30.465.10">
    <property type="match status" value="1"/>
</dbReference>
<dbReference type="InterPro" id="IPR016166">
    <property type="entry name" value="FAD-bd_PCMH"/>
</dbReference>
<evidence type="ECO:0000256" key="7">
    <source>
        <dbReference type="ARBA" id="ARBA00015188"/>
    </source>
</evidence>
<dbReference type="EC" id="1.3.1.98" evidence="6 20"/>
<evidence type="ECO:0000313" key="23">
    <source>
        <dbReference type="Proteomes" id="UP000273643"/>
    </source>
</evidence>
<dbReference type="Pfam" id="PF02873">
    <property type="entry name" value="MurB_C"/>
    <property type="match status" value="1"/>
</dbReference>
<evidence type="ECO:0000256" key="2">
    <source>
        <dbReference type="ARBA" id="ARBA00003921"/>
    </source>
</evidence>
<dbReference type="InterPro" id="IPR016169">
    <property type="entry name" value="FAD-bd_PCMH_sub2"/>
</dbReference>
<keyword evidence="10 20" id="KW-0285">Flavoprotein</keyword>
<dbReference type="UniPathway" id="UPA00219"/>
<dbReference type="AlphaFoldDB" id="A0A3N1P0R0"/>
<dbReference type="EMBL" id="RJUK01000001">
    <property type="protein sequence ID" value="ROQ20290.1"/>
    <property type="molecule type" value="Genomic_DNA"/>
</dbReference>
<feature type="active site" evidence="20">
    <location>
        <position position="170"/>
    </location>
</feature>
<dbReference type="InterPro" id="IPR016167">
    <property type="entry name" value="FAD-bd_PCMH_sub1"/>
</dbReference>
<evidence type="ECO:0000256" key="10">
    <source>
        <dbReference type="ARBA" id="ARBA00022630"/>
    </source>
</evidence>
<dbReference type="PANTHER" id="PTHR21071">
    <property type="entry name" value="UDP-N-ACETYLENOLPYRUVOYLGLUCOSAMINE REDUCTASE"/>
    <property type="match status" value="1"/>
</dbReference>
<evidence type="ECO:0000259" key="21">
    <source>
        <dbReference type="PROSITE" id="PS51387"/>
    </source>
</evidence>
<dbReference type="Gene3D" id="3.90.78.10">
    <property type="entry name" value="UDP-N-acetylenolpyruvoylglucosamine reductase, C-terminal domain"/>
    <property type="match status" value="1"/>
</dbReference>
<evidence type="ECO:0000256" key="6">
    <source>
        <dbReference type="ARBA" id="ARBA00012518"/>
    </source>
</evidence>
<dbReference type="Gene3D" id="3.30.43.10">
    <property type="entry name" value="Uridine Diphospho-n-acetylenolpyruvylglucosamine Reductase, domain 2"/>
    <property type="match status" value="1"/>
</dbReference>
<evidence type="ECO:0000256" key="1">
    <source>
        <dbReference type="ARBA" id="ARBA00001974"/>
    </source>
</evidence>
<dbReference type="PROSITE" id="PS51387">
    <property type="entry name" value="FAD_PCMH"/>
    <property type="match status" value="1"/>
</dbReference>
<sequence length="345" mass="38135">MRDSERVDIQDNISLQPYNTLAVPAKAQHYAEVTDVSQLPALRQFARDRNLPLLILGGGSNVVLREDFPGLVLHMRMTGKTLVQEDRHHGWLRVAAGENWHELVEYCLANEYWGLENLSLIPGSVGAAPIQNIGAYGVELKDVFSELEAMDVATGEVHRFDKDACEFGYRDSLFKRAGKDRYIILSVTLKLSRQPHLKVTYPALKEAVGAIPMAELTPLAVSEAVCRIRRSKLPDPVEIPNVGSFFKNPLVGLDQFLELQVRHPGLVSYPVDARHVKLAAGWLIERAGWKGVARGPVAVHAHQALVLTNPGRASGGEVLALAEEIRHSIAAEYGVDLEPEPRVYP</sequence>
<evidence type="ECO:0000313" key="22">
    <source>
        <dbReference type="EMBL" id="ROQ20290.1"/>
    </source>
</evidence>
<protein>
    <recommendedName>
        <fullName evidence="7 20">UDP-N-acetylenolpyruvoylglucosamine reductase</fullName>
        <ecNumber evidence="6 20">1.3.1.98</ecNumber>
    </recommendedName>
    <alternativeName>
        <fullName evidence="18 20">UDP-N-acetylmuramate dehydrogenase</fullName>
    </alternativeName>
</protein>
<dbReference type="GO" id="GO:0009252">
    <property type="term" value="P:peptidoglycan biosynthetic process"/>
    <property type="evidence" value="ECO:0007669"/>
    <property type="project" value="UniProtKB-UniRule"/>
</dbReference>
<reference evidence="22 23" key="1">
    <citation type="submission" date="2018-11" db="EMBL/GenBank/DDBJ databases">
        <title>Genomic Encyclopedia of Type Strains, Phase IV (KMG-IV): sequencing the most valuable type-strain genomes for metagenomic binning, comparative biology and taxonomic classification.</title>
        <authorList>
            <person name="Goeker M."/>
        </authorList>
    </citation>
    <scope>NUCLEOTIDE SEQUENCE [LARGE SCALE GENOMIC DNA]</scope>
    <source>
        <strain evidence="22 23">DSM 16974</strain>
    </source>
</reference>
<keyword evidence="16 20" id="KW-0131">Cell cycle</keyword>
<dbReference type="InterPro" id="IPR003170">
    <property type="entry name" value="MurB"/>
</dbReference>
<evidence type="ECO:0000256" key="4">
    <source>
        <dbReference type="ARBA" id="ARBA00004752"/>
    </source>
</evidence>
<comment type="subcellular location">
    <subcellularLocation>
        <location evidence="3 20">Cytoplasm</location>
    </subcellularLocation>
</comment>
<dbReference type="OrthoDB" id="9804753at2"/>
<comment type="function">
    <text evidence="2 20">Cell wall formation.</text>
</comment>
<keyword evidence="11 20" id="KW-0274">FAD</keyword>
<keyword evidence="17 20" id="KW-0961">Cell wall biogenesis/degradation</keyword>
<dbReference type="NCBIfam" id="NF000755">
    <property type="entry name" value="PRK00046.1"/>
    <property type="match status" value="1"/>
</dbReference>
<dbReference type="InterPro" id="IPR036635">
    <property type="entry name" value="MurB_C_sf"/>
</dbReference>
<dbReference type="GO" id="GO:0071949">
    <property type="term" value="F:FAD binding"/>
    <property type="evidence" value="ECO:0007669"/>
    <property type="project" value="InterPro"/>
</dbReference>
<evidence type="ECO:0000256" key="12">
    <source>
        <dbReference type="ARBA" id="ARBA00022857"/>
    </source>
</evidence>
<evidence type="ECO:0000256" key="18">
    <source>
        <dbReference type="ARBA" id="ARBA00031026"/>
    </source>
</evidence>
<comment type="caution">
    <text evidence="22">The sequence shown here is derived from an EMBL/GenBank/DDBJ whole genome shotgun (WGS) entry which is preliminary data.</text>
</comment>
<comment type="similarity">
    <text evidence="5 20">Belongs to the MurB family.</text>
</comment>
<feature type="active site" description="Proton donor" evidence="20">
    <location>
        <position position="244"/>
    </location>
</feature>
<dbReference type="InterPro" id="IPR011601">
    <property type="entry name" value="MurB_C"/>
</dbReference>
<evidence type="ECO:0000256" key="20">
    <source>
        <dbReference type="HAMAP-Rule" id="MF_00037"/>
    </source>
</evidence>
<evidence type="ECO:0000256" key="5">
    <source>
        <dbReference type="ARBA" id="ARBA00010485"/>
    </source>
</evidence>
<dbReference type="HAMAP" id="MF_00037">
    <property type="entry name" value="MurB"/>
    <property type="match status" value="1"/>
</dbReference>
<dbReference type="GO" id="GO:0005829">
    <property type="term" value="C:cytosol"/>
    <property type="evidence" value="ECO:0007669"/>
    <property type="project" value="TreeGrafter"/>
</dbReference>
<keyword evidence="8 20" id="KW-0963">Cytoplasm</keyword>
<dbReference type="SUPFAM" id="SSF56194">
    <property type="entry name" value="Uridine diphospho-N-Acetylenolpyruvylglucosamine reductase, MurB, C-terminal domain"/>
    <property type="match status" value="1"/>
</dbReference>
<gene>
    <name evidence="20" type="primary">murB</name>
    <name evidence="22" type="ORF">EDC38_0891</name>
</gene>
<evidence type="ECO:0000256" key="8">
    <source>
        <dbReference type="ARBA" id="ARBA00022490"/>
    </source>
</evidence>
<dbReference type="GO" id="GO:0071555">
    <property type="term" value="P:cell wall organization"/>
    <property type="evidence" value="ECO:0007669"/>
    <property type="project" value="UniProtKB-KW"/>
</dbReference>
<accession>A0A3N1P0R0</accession>
<dbReference type="GO" id="GO:0008762">
    <property type="term" value="F:UDP-N-acetylmuramate dehydrogenase activity"/>
    <property type="evidence" value="ECO:0007669"/>
    <property type="project" value="UniProtKB-UniRule"/>
</dbReference>
<dbReference type="NCBIfam" id="TIGR00179">
    <property type="entry name" value="murB"/>
    <property type="match status" value="1"/>
</dbReference>
<evidence type="ECO:0000256" key="13">
    <source>
        <dbReference type="ARBA" id="ARBA00022960"/>
    </source>
</evidence>